<proteinExistence type="predicted"/>
<protein>
    <submittedName>
        <fullName evidence="1">Uncharacterized protein</fullName>
    </submittedName>
</protein>
<keyword evidence="2" id="KW-1185">Reference proteome</keyword>
<organism evidence="1 2">
    <name type="scientific">Alkaliphilus metalliredigens (strain QYMF)</name>
    <dbReference type="NCBI Taxonomy" id="293826"/>
    <lineage>
        <taxon>Bacteria</taxon>
        <taxon>Bacillati</taxon>
        <taxon>Bacillota</taxon>
        <taxon>Clostridia</taxon>
        <taxon>Peptostreptococcales</taxon>
        <taxon>Natronincolaceae</taxon>
        <taxon>Alkaliphilus</taxon>
    </lineage>
</organism>
<dbReference type="eggNOG" id="COG0569">
    <property type="taxonomic scope" value="Bacteria"/>
</dbReference>
<reference evidence="2" key="1">
    <citation type="journal article" date="2016" name="Genome Announc.">
        <title>Complete genome sequence of Alkaliphilus metalliredigens strain QYMF, an alkaliphilic and metal-reducing bacterium isolated from borax-contaminated leachate ponds.</title>
        <authorList>
            <person name="Hwang C."/>
            <person name="Copeland A."/>
            <person name="Lucas S."/>
            <person name="Lapidus A."/>
            <person name="Barry K."/>
            <person name="Detter J.C."/>
            <person name="Glavina Del Rio T."/>
            <person name="Hammon N."/>
            <person name="Israni S."/>
            <person name="Dalin E."/>
            <person name="Tice H."/>
            <person name="Pitluck S."/>
            <person name="Chertkov O."/>
            <person name="Brettin T."/>
            <person name="Bruce D."/>
            <person name="Han C."/>
            <person name="Schmutz J."/>
            <person name="Larimer F."/>
            <person name="Land M.L."/>
            <person name="Hauser L."/>
            <person name="Kyrpides N."/>
            <person name="Mikhailova N."/>
            <person name="Ye Q."/>
            <person name="Zhou J."/>
            <person name="Richardson P."/>
            <person name="Fields M.W."/>
        </authorList>
    </citation>
    <scope>NUCLEOTIDE SEQUENCE [LARGE SCALE GENOMIC DNA]</scope>
    <source>
        <strain evidence="2">QYMF</strain>
    </source>
</reference>
<sequence length="150" mass="17449">MDQVDTFVESHAQYANENLSDEYTNSREMKEKVILIYGDNELSNRVKAYCDLQNEMWEFITDINDINTESNYKCLLALSYNDVDNLMISSVAFKIYSIPSVIVLCNNQSHLKIYNEFNFDEVLLYSDNIDRLFSAIKGWVEDAVKDQAKI</sequence>
<dbReference type="AlphaFoldDB" id="A6TTC2"/>
<evidence type="ECO:0000313" key="2">
    <source>
        <dbReference type="Proteomes" id="UP000001572"/>
    </source>
</evidence>
<dbReference type="HOGENOM" id="CLU_1736702_0_0_9"/>
<evidence type="ECO:0000313" key="1">
    <source>
        <dbReference type="EMBL" id="ABR49440.1"/>
    </source>
</evidence>
<dbReference type="STRING" id="293826.Amet_3311"/>
<dbReference type="KEGG" id="amt:Amet_3311"/>
<dbReference type="Proteomes" id="UP000001572">
    <property type="component" value="Chromosome"/>
</dbReference>
<name>A6TTC2_ALKMQ</name>
<gene>
    <name evidence="1" type="ordered locus">Amet_3311</name>
</gene>
<dbReference type="Gene3D" id="3.40.50.720">
    <property type="entry name" value="NAD(P)-binding Rossmann-like Domain"/>
    <property type="match status" value="1"/>
</dbReference>
<accession>A6TTC2</accession>
<dbReference type="EMBL" id="CP000724">
    <property type="protein sequence ID" value="ABR49440.1"/>
    <property type="molecule type" value="Genomic_DNA"/>
</dbReference>